<dbReference type="Gene3D" id="3.40.33.10">
    <property type="entry name" value="CAP"/>
    <property type="match status" value="1"/>
</dbReference>
<dbReference type="OrthoDB" id="737510at2759"/>
<dbReference type="InterPro" id="IPR014044">
    <property type="entry name" value="CAP_dom"/>
</dbReference>
<organism evidence="3 4">
    <name type="scientific">Trichinella britovi</name>
    <name type="common">Parasitic roundworm</name>
    <dbReference type="NCBI Taxonomy" id="45882"/>
    <lineage>
        <taxon>Eukaryota</taxon>
        <taxon>Metazoa</taxon>
        <taxon>Ecdysozoa</taxon>
        <taxon>Nematoda</taxon>
        <taxon>Enoplea</taxon>
        <taxon>Dorylaimia</taxon>
        <taxon>Trichinellida</taxon>
        <taxon>Trichinellidae</taxon>
        <taxon>Trichinella</taxon>
    </lineage>
</organism>
<comment type="caution">
    <text evidence="3">The sequence shown here is derived from an EMBL/GenBank/DDBJ whole genome shotgun (WGS) entry which is preliminary data.</text>
</comment>
<keyword evidence="4" id="KW-1185">Reference proteome</keyword>
<dbReference type="Proteomes" id="UP000054653">
    <property type="component" value="Unassembled WGS sequence"/>
</dbReference>
<proteinExistence type="predicted"/>
<name>A0A0V1CZX3_TRIBR</name>
<reference evidence="3 4" key="1">
    <citation type="submission" date="2015-01" db="EMBL/GenBank/DDBJ databases">
        <title>Evolution of Trichinella species and genotypes.</title>
        <authorList>
            <person name="Korhonen P.K."/>
            <person name="Edoardo P."/>
            <person name="Giuseppe L.R."/>
            <person name="Gasser R.B."/>
        </authorList>
    </citation>
    <scope>NUCLEOTIDE SEQUENCE [LARGE SCALE GENOMIC DNA]</scope>
    <source>
        <strain evidence="3">ISS120</strain>
    </source>
</reference>
<dbReference type="SUPFAM" id="SSF55797">
    <property type="entry name" value="PR-1-like"/>
    <property type="match status" value="1"/>
</dbReference>
<feature type="domain" description="SCP" evidence="2">
    <location>
        <begin position="49"/>
        <end position="191"/>
    </location>
</feature>
<gene>
    <name evidence="3" type="ORF">T03_9226</name>
</gene>
<dbReference type="InterPro" id="IPR001283">
    <property type="entry name" value="CRISP-related"/>
</dbReference>
<dbReference type="CDD" id="cd05380">
    <property type="entry name" value="CAP_euk"/>
    <property type="match status" value="1"/>
</dbReference>
<keyword evidence="1" id="KW-1133">Transmembrane helix</keyword>
<dbReference type="PANTHER" id="PTHR10334">
    <property type="entry name" value="CYSTEINE-RICH SECRETORY PROTEIN-RELATED"/>
    <property type="match status" value="1"/>
</dbReference>
<dbReference type="InterPro" id="IPR035940">
    <property type="entry name" value="CAP_sf"/>
</dbReference>
<dbReference type="InterPro" id="IPR043708">
    <property type="entry name" value="DUF5648"/>
</dbReference>
<protein>
    <submittedName>
        <fullName evidence="3">Cysteine-rich venom protein tigrin</fullName>
    </submittedName>
</protein>
<accession>A0A0V1CZX3</accession>
<evidence type="ECO:0000259" key="2">
    <source>
        <dbReference type="SMART" id="SM00198"/>
    </source>
</evidence>
<dbReference type="EMBL" id="JYDI01000064">
    <property type="protein sequence ID" value="KRY54776.1"/>
    <property type="molecule type" value="Genomic_DNA"/>
</dbReference>
<feature type="transmembrane region" description="Helical" evidence="1">
    <location>
        <begin position="22"/>
        <end position="41"/>
    </location>
</feature>
<dbReference type="AlphaFoldDB" id="A0A0V1CZX3"/>
<sequence length="397" mass="44446">MNHPLTNCQTLGNIKNMRNSRLYLWILAVFGAIVLQGFGTAKLRNLTRSERGSLVGQHNIFRSSLEGGNMRCMRGWSSQLENFAREVANNCSAADHVRGNSTYGLAYAFKLKPDDEFTMEEFVEELYIGSNEYDYATATCGPDDKVICESFIQFAWFETTVMGCAIADCESVVNSPDPGPHYFGVCAYDIKADLTKQPYVAPPACSFCPQNQSICSNNLCCHLDLNAPADCGDQEIPGSSSNMSMPKNLVPLTRLYNSAMGTNYFSIKQEEIRNLTTMGYRDLGVIGRIANDSKDPACKYLVPIYHIYSPIFRSDYYMTDPLLRNIRLAEGYHDKGILGYTAKGLGVCHSDVPIYEFFKREQGLMQMPNSTEVVNLFKHVIPGYVYQGISFPIWKTA</sequence>
<dbReference type="Pfam" id="PF00188">
    <property type="entry name" value="CAP"/>
    <property type="match status" value="1"/>
</dbReference>
<dbReference type="SMART" id="SM00198">
    <property type="entry name" value="SCP"/>
    <property type="match status" value="1"/>
</dbReference>
<evidence type="ECO:0000256" key="1">
    <source>
        <dbReference type="SAM" id="Phobius"/>
    </source>
</evidence>
<evidence type="ECO:0000313" key="4">
    <source>
        <dbReference type="Proteomes" id="UP000054653"/>
    </source>
</evidence>
<keyword evidence="1" id="KW-0812">Transmembrane</keyword>
<dbReference type="Pfam" id="PF18885">
    <property type="entry name" value="DUF5648"/>
    <property type="match status" value="1"/>
</dbReference>
<evidence type="ECO:0000313" key="3">
    <source>
        <dbReference type="EMBL" id="KRY54776.1"/>
    </source>
</evidence>
<keyword evidence="1" id="KW-0472">Membrane</keyword>